<reference evidence="2" key="2">
    <citation type="submission" date="2020-09" db="EMBL/GenBank/DDBJ databases">
        <authorList>
            <person name="Sun Q."/>
            <person name="Ohkuma M."/>
        </authorList>
    </citation>
    <scope>NUCLEOTIDE SEQUENCE</scope>
    <source>
        <strain evidence="2">JCM 3131</strain>
    </source>
</reference>
<evidence type="ECO:0000256" key="1">
    <source>
        <dbReference type="SAM" id="Phobius"/>
    </source>
</evidence>
<evidence type="ECO:0000313" key="2">
    <source>
        <dbReference type="EMBL" id="GGQ37464.1"/>
    </source>
</evidence>
<keyword evidence="1" id="KW-0812">Transmembrane</keyword>
<sequence length="92" mass="10198">MPFAGSNDTLERFLNNARLFSLMIVPVYLIFLFNFTREEGWRWSFLAFCVLPPAGAVAGFLGKRDVRPKLAALALVLAIAPLPLIGALETLF</sequence>
<feature type="transmembrane region" description="Helical" evidence="1">
    <location>
        <begin position="70"/>
        <end position="88"/>
    </location>
</feature>
<organism evidence="2 3">
    <name type="scientific">Streptomyces ruber</name>
    <dbReference type="NCBI Taxonomy" id="83378"/>
    <lineage>
        <taxon>Bacteria</taxon>
        <taxon>Bacillati</taxon>
        <taxon>Actinomycetota</taxon>
        <taxon>Actinomycetes</taxon>
        <taxon>Kitasatosporales</taxon>
        <taxon>Streptomycetaceae</taxon>
        <taxon>Streptomyces</taxon>
    </lineage>
</organism>
<keyword evidence="3" id="KW-1185">Reference proteome</keyword>
<gene>
    <name evidence="2" type="ORF">GCM10010145_00680</name>
</gene>
<feature type="transmembrane region" description="Helical" evidence="1">
    <location>
        <begin position="19"/>
        <end position="35"/>
    </location>
</feature>
<comment type="caution">
    <text evidence="2">The sequence shown here is derived from an EMBL/GenBank/DDBJ whole genome shotgun (WGS) entry which is preliminary data.</text>
</comment>
<dbReference type="RefSeq" id="WP_189214565.1">
    <property type="nucleotide sequence ID" value="NZ_BMQK01000001.1"/>
</dbReference>
<evidence type="ECO:0000313" key="3">
    <source>
        <dbReference type="Proteomes" id="UP000620156"/>
    </source>
</evidence>
<protein>
    <submittedName>
        <fullName evidence="2">Uncharacterized protein</fullName>
    </submittedName>
</protein>
<proteinExistence type="predicted"/>
<feature type="transmembrane region" description="Helical" evidence="1">
    <location>
        <begin position="41"/>
        <end position="61"/>
    </location>
</feature>
<accession>A0A918EPP2</accession>
<reference evidence="2" key="1">
    <citation type="journal article" date="2014" name="Int. J. Syst. Evol. Microbiol.">
        <title>Complete genome sequence of Corynebacterium casei LMG S-19264T (=DSM 44701T), isolated from a smear-ripened cheese.</title>
        <authorList>
            <consortium name="US DOE Joint Genome Institute (JGI-PGF)"/>
            <person name="Walter F."/>
            <person name="Albersmeier A."/>
            <person name="Kalinowski J."/>
            <person name="Ruckert C."/>
        </authorList>
    </citation>
    <scope>NUCLEOTIDE SEQUENCE</scope>
    <source>
        <strain evidence="2">JCM 3131</strain>
    </source>
</reference>
<dbReference type="Proteomes" id="UP000620156">
    <property type="component" value="Unassembled WGS sequence"/>
</dbReference>
<keyword evidence="1" id="KW-0472">Membrane</keyword>
<dbReference type="AlphaFoldDB" id="A0A918EPP2"/>
<keyword evidence="1" id="KW-1133">Transmembrane helix</keyword>
<dbReference type="EMBL" id="BMQK01000001">
    <property type="protein sequence ID" value="GGQ37464.1"/>
    <property type="molecule type" value="Genomic_DNA"/>
</dbReference>
<name>A0A918EPP2_9ACTN</name>